<evidence type="ECO:0000259" key="5">
    <source>
        <dbReference type="PROSITE" id="PS51795"/>
    </source>
</evidence>
<dbReference type="Pfam" id="PF04570">
    <property type="entry name" value="zf-FLZ"/>
    <property type="match status" value="2"/>
</dbReference>
<dbReference type="Proteomes" id="UP000275267">
    <property type="component" value="Unassembled WGS sequence"/>
</dbReference>
<dbReference type="PROSITE" id="PS51795">
    <property type="entry name" value="ZF_FLZ"/>
    <property type="match status" value="1"/>
</dbReference>
<dbReference type="InterPro" id="IPR044533">
    <property type="entry name" value="FLZ1/2/3"/>
</dbReference>
<dbReference type="EMBL" id="PQIB02000012">
    <property type="protein sequence ID" value="RLM81021.1"/>
    <property type="molecule type" value="Genomic_DNA"/>
</dbReference>
<dbReference type="STRING" id="4540.A0A3L6QKC7"/>
<feature type="domain" description="FLZ-type" evidence="5">
    <location>
        <begin position="170"/>
        <end position="249"/>
    </location>
</feature>
<feature type="zinc finger region" description="FLZ-type" evidence="3">
    <location>
        <begin position="170"/>
        <end position="249"/>
    </location>
</feature>
<reference evidence="7" key="1">
    <citation type="journal article" date="2019" name="Nat. Commun.">
        <title>The genome of broomcorn millet.</title>
        <authorList>
            <person name="Zou C."/>
            <person name="Miki D."/>
            <person name="Li D."/>
            <person name="Tang Q."/>
            <person name="Xiao L."/>
            <person name="Rajput S."/>
            <person name="Deng P."/>
            <person name="Jia W."/>
            <person name="Huang R."/>
            <person name="Zhang M."/>
            <person name="Sun Y."/>
            <person name="Hu J."/>
            <person name="Fu X."/>
            <person name="Schnable P.S."/>
            <person name="Li F."/>
            <person name="Zhang H."/>
            <person name="Feng B."/>
            <person name="Zhu X."/>
            <person name="Liu R."/>
            <person name="Schnable J.C."/>
            <person name="Zhu J.-K."/>
            <person name="Zhang H."/>
        </authorList>
    </citation>
    <scope>NUCLEOTIDE SEQUENCE [LARGE SCALE GENOMIC DNA]</scope>
</reference>
<dbReference type="GO" id="GO:0046872">
    <property type="term" value="F:metal ion binding"/>
    <property type="evidence" value="ECO:0007669"/>
    <property type="project" value="UniProtKB-KW"/>
</dbReference>
<feature type="region of interest" description="Disordered" evidence="4">
    <location>
        <begin position="1"/>
        <end position="114"/>
    </location>
</feature>
<evidence type="ECO:0000313" key="7">
    <source>
        <dbReference type="Proteomes" id="UP000275267"/>
    </source>
</evidence>
<dbReference type="OrthoDB" id="1916924at2759"/>
<evidence type="ECO:0000256" key="2">
    <source>
        <dbReference type="ARBA" id="ARBA00022723"/>
    </source>
</evidence>
<feature type="compositionally biased region" description="Low complexity" evidence="4">
    <location>
        <begin position="8"/>
        <end position="19"/>
    </location>
</feature>
<accession>A0A3L6QKC7</accession>
<evidence type="ECO:0000313" key="6">
    <source>
        <dbReference type="EMBL" id="RLM81021.1"/>
    </source>
</evidence>
<comment type="similarity">
    <text evidence="1">Belongs to the FLZ family.</text>
</comment>
<comment type="caution">
    <text evidence="6">The sequence shown here is derived from an EMBL/GenBank/DDBJ whole genome shotgun (WGS) entry which is preliminary data.</text>
</comment>
<keyword evidence="7" id="KW-1185">Reference proteome</keyword>
<feature type="compositionally biased region" description="Basic and acidic residues" evidence="4">
    <location>
        <begin position="270"/>
        <end position="280"/>
    </location>
</feature>
<evidence type="ECO:0000256" key="3">
    <source>
        <dbReference type="PROSITE-ProRule" id="PRU01131"/>
    </source>
</evidence>
<dbReference type="PANTHER" id="PTHR46057:SF9">
    <property type="entry name" value="FCS-LIKE ZINC FINGER 1"/>
    <property type="match status" value="1"/>
</dbReference>
<proteinExistence type="inferred from homology"/>
<sequence length="289" mass="30441">MQGCCDPTGTRGTATLTGRFIPRARGSGGEESSSSSPPQLPRFRPRLAGKWGRPRGVVTVPRESWSAASGRIGSVGPADPHPGRDQRAGHHAGFQVTPADRRAGKHGGRKKSTDDFAAAACGRRGGRLPISAESAARTLPFLSALPSSSGRRGGQREKKTSMEGAGHGVHFLDACFLCRRPLAGNRDIFMYRCGAASCSLLPPLFYSPVISPFELRANRPCVPPASRGDTAFCSDECRSAQMAADEAAERKERASGASARAVTHGALLAREAEGPQERGKVRAGSILAL</sequence>
<protein>
    <recommendedName>
        <fullName evidence="5">FLZ-type domain-containing protein</fullName>
    </recommendedName>
</protein>
<name>A0A3L6QKC7_PANMI</name>
<keyword evidence="2" id="KW-0479">Metal-binding</keyword>
<dbReference type="PANTHER" id="PTHR46057">
    <property type="entry name" value="FCS-LIKE ZINC FINGER 1-RELATED"/>
    <property type="match status" value="1"/>
</dbReference>
<evidence type="ECO:0000256" key="1">
    <source>
        <dbReference type="ARBA" id="ARBA00009374"/>
    </source>
</evidence>
<organism evidence="6 7">
    <name type="scientific">Panicum miliaceum</name>
    <name type="common">Proso millet</name>
    <name type="synonym">Broomcorn millet</name>
    <dbReference type="NCBI Taxonomy" id="4540"/>
    <lineage>
        <taxon>Eukaryota</taxon>
        <taxon>Viridiplantae</taxon>
        <taxon>Streptophyta</taxon>
        <taxon>Embryophyta</taxon>
        <taxon>Tracheophyta</taxon>
        <taxon>Spermatophyta</taxon>
        <taxon>Magnoliopsida</taxon>
        <taxon>Liliopsida</taxon>
        <taxon>Poales</taxon>
        <taxon>Poaceae</taxon>
        <taxon>PACMAD clade</taxon>
        <taxon>Panicoideae</taxon>
        <taxon>Panicodae</taxon>
        <taxon>Paniceae</taxon>
        <taxon>Panicinae</taxon>
        <taxon>Panicum</taxon>
        <taxon>Panicum sect. Panicum</taxon>
    </lineage>
</organism>
<gene>
    <name evidence="6" type="ORF">C2845_PM12G23630</name>
</gene>
<dbReference type="AlphaFoldDB" id="A0A3L6QKC7"/>
<evidence type="ECO:0000256" key="4">
    <source>
        <dbReference type="SAM" id="MobiDB-lite"/>
    </source>
</evidence>
<feature type="region of interest" description="Disordered" evidence="4">
    <location>
        <begin position="267"/>
        <end position="289"/>
    </location>
</feature>
<dbReference type="InterPro" id="IPR007650">
    <property type="entry name" value="Zf-FLZ_dom"/>
</dbReference>